<dbReference type="SUPFAM" id="SSF53807">
    <property type="entry name" value="Helical backbone' metal receptor"/>
    <property type="match status" value="1"/>
</dbReference>
<dbReference type="HOGENOM" id="CLU_038034_2_8_9"/>
<evidence type="ECO:0000256" key="2">
    <source>
        <dbReference type="SAM" id="MobiDB-lite"/>
    </source>
</evidence>
<reference evidence="5 6" key="1">
    <citation type="submission" date="2014-07" db="EMBL/GenBank/DDBJ databases">
        <authorList>
            <person name="Urmite Genomes Urmite Genomes"/>
        </authorList>
    </citation>
    <scope>NUCLEOTIDE SEQUENCE [LARGE SCALE GENOMIC DNA]</scope>
    <source>
        <strain evidence="5 6">13MG44_air</strain>
    </source>
</reference>
<dbReference type="InterPro" id="IPR002491">
    <property type="entry name" value="ABC_transptr_periplasmic_BD"/>
</dbReference>
<proteinExistence type="inferred from homology"/>
<dbReference type="GO" id="GO:0071281">
    <property type="term" value="P:cellular response to iron ion"/>
    <property type="evidence" value="ECO:0007669"/>
    <property type="project" value="TreeGrafter"/>
</dbReference>
<feature type="signal peptide" evidence="3">
    <location>
        <begin position="1"/>
        <end position="23"/>
    </location>
</feature>
<evidence type="ECO:0000313" key="5">
    <source>
        <dbReference type="EMBL" id="CEA02910.1"/>
    </source>
</evidence>
<dbReference type="RefSeq" id="WP_035810597.1">
    <property type="nucleotide sequence ID" value="NZ_CCSE01000001.1"/>
</dbReference>
<gene>
    <name evidence="5" type="primary">btuF</name>
    <name evidence="5" type="ORF">BN1048_01901</name>
</gene>
<feature type="domain" description="Fe/B12 periplasmic-binding" evidence="4">
    <location>
        <begin position="36"/>
        <end position="290"/>
    </location>
</feature>
<keyword evidence="3" id="KW-0732">Signal</keyword>
<dbReference type="Gene3D" id="3.40.50.1980">
    <property type="entry name" value="Nitrogenase molybdenum iron protein domain"/>
    <property type="match status" value="2"/>
</dbReference>
<feature type="region of interest" description="Disordered" evidence="2">
    <location>
        <begin position="251"/>
        <end position="272"/>
    </location>
</feature>
<evidence type="ECO:0000259" key="4">
    <source>
        <dbReference type="PROSITE" id="PS50983"/>
    </source>
</evidence>
<name>A0A078M9F4_9STAP</name>
<dbReference type="PANTHER" id="PTHR30535:SF34">
    <property type="entry name" value="MOLYBDATE-BINDING PROTEIN MOLA"/>
    <property type="match status" value="1"/>
</dbReference>
<dbReference type="AlphaFoldDB" id="A0A078M9F4"/>
<dbReference type="eggNOG" id="COG0614">
    <property type="taxonomic scope" value="Bacteria"/>
</dbReference>
<sequence length="290" mass="31832">MKPIYIYLSLLSVLLLASCSDNENKQTEISTNNDMRIISLMPSNTEIIAELGAAESLAGITVTDNYPETLDENLARFDTFALDEETMMALNPTHIISHESNHDGNQKIIDNVVSNTGAELLIVDDASQIDEIYSTITDIGEFLHKDAEAETLNRELRREVTSIQEEYSGQTPDDKALILISTTPDVYIAGSETFIDSYLEILNIDNVFQDVNGYPAVTSEDLIAREPGKVISTLGIDNKGLTQELNSISGLEGTPITRPENQCTPDPDVISRPGPRFTEGLAAIAECVYE</sequence>
<dbReference type="Pfam" id="PF01497">
    <property type="entry name" value="Peripla_BP_2"/>
    <property type="match status" value="1"/>
</dbReference>
<dbReference type="OrthoDB" id="9816357at2"/>
<protein>
    <submittedName>
        <fullName evidence="5">Vitamin B12-binding protein</fullName>
    </submittedName>
</protein>
<evidence type="ECO:0000313" key="6">
    <source>
        <dbReference type="Proteomes" id="UP000044136"/>
    </source>
</evidence>
<evidence type="ECO:0000256" key="3">
    <source>
        <dbReference type="SAM" id="SignalP"/>
    </source>
</evidence>
<dbReference type="InterPro" id="IPR050902">
    <property type="entry name" value="ABC_Transporter_SBP"/>
</dbReference>
<dbReference type="Proteomes" id="UP000044136">
    <property type="component" value="Unassembled WGS sequence"/>
</dbReference>
<dbReference type="PROSITE" id="PS51257">
    <property type="entry name" value="PROKAR_LIPOPROTEIN"/>
    <property type="match status" value="1"/>
</dbReference>
<dbReference type="PANTHER" id="PTHR30535">
    <property type="entry name" value="VITAMIN B12-BINDING PROTEIN"/>
    <property type="match status" value="1"/>
</dbReference>
<comment type="similarity">
    <text evidence="1">Belongs to the bacterial solute-binding protein 8 family.</text>
</comment>
<dbReference type="EMBL" id="CCSE01000001">
    <property type="protein sequence ID" value="CEA02910.1"/>
    <property type="molecule type" value="Genomic_DNA"/>
</dbReference>
<dbReference type="STRING" id="1461582.BN1048_01901"/>
<accession>A0A078M9F4</accession>
<evidence type="ECO:0000256" key="1">
    <source>
        <dbReference type="ARBA" id="ARBA00008814"/>
    </source>
</evidence>
<keyword evidence="6" id="KW-1185">Reference proteome</keyword>
<dbReference type="PROSITE" id="PS50983">
    <property type="entry name" value="FE_B12_PBP"/>
    <property type="match status" value="1"/>
</dbReference>
<organism evidence="5 6">
    <name type="scientific">Jeotgalicoccus saudimassiliensis</name>
    <dbReference type="NCBI Taxonomy" id="1461582"/>
    <lineage>
        <taxon>Bacteria</taxon>
        <taxon>Bacillati</taxon>
        <taxon>Bacillota</taxon>
        <taxon>Bacilli</taxon>
        <taxon>Bacillales</taxon>
        <taxon>Staphylococcaceae</taxon>
        <taxon>Jeotgalicoccus</taxon>
    </lineage>
</organism>
<feature type="chain" id="PRO_5038378566" evidence="3">
    <location>
        <begin position="24"/>
        <end position="290"/>
    </location>
</feature>